<dbReference type="EMBL" id="DTHO01000052">
    <property type="protein sequence ID" value="HGG99716.1"/>
    <property type="molecule type" value="Genomic_DNA"/>
</dbReference>
<reference evidence="1" key="1">
    <citation type="journal article" date="2020" name="mSystems">
        <title>Genome- and Community-Level Interaction Insights into Carbon Utilization and Element Cycling Functions of Hydrothermarchaeota in Hydrothermal Sediment.</title>
        <authorList>
            <person name="Zhou Z."/>
            <person name="Liu Y."/>
            <person name="Xu W."/>
            <person name="Pan J."/>
            <person name="Luo Z.H."/>
            <person name="Li M."/>
        </authorList>
    </citation>
    <scope>NUCLEOTIDE SEQUENCE [LARGE SCALE GENOMIC DNA]</scope>
    <source>
        <strain evidence="1">SpSt-788</strain>
    </source>
</reference>
<evidence type="ECO:0000313" key="1">
    <source>
        <dbReference type="EMBL" id="HGG99716.1"/>
    </source>
</evidence>
<organism evidence="1">
    <name type="scientific">Thermodesulfovibrio aggregans</name>
    <dbReference type="NCBI Taxonomy" id="86166"/>
    <lineage>
        <taxon>Bacteria</taxon>
        <taxon>Pseudomonadati</taxon>
        <taxon>Nitrospirota</taxon>
        <taxon>Thermodesulfovibrionia</taxon>
        <taxon>Thermodesulfovibrionales</taxon>
        <taxon>Thermodesulfovibrionaceae</taxon>
        <taxon>Thermodesulfovibrio</taxon>
    </lineage>
</organism>
<sequence>MFWQPFVACGPILHGDRGLLARPTYHGLSRQATNSSEGFYTQVKWSCPALPSLFSMGKTHAYKFYNKNFS</sequence>
<dbReference type="AlphaFoldDB" id="A0A7C4AJL8"/>
<protein>
    <submittedName>
        <fullName evidence="1">Uncharacterized protein</fullName>
    </submittedName>
</protein>
<proteinExistence type="predicted"/>
<accession>A0A7C4AJL8</accession>
<name>A0A7C4AJL8_9BACT</name>
<gene>
    <name evidence="1" type="ORF">ENV75_04630</name>
</gene>
<comment type="caution">
    <text evidence="1">The sequence shown here is derived from an EMBL/GenBank/DDBJ whole genome shotgun (WGS) entry which is preliminary data.</text>
</comment>